<sequence>MRTNFRTAAKIIMTGALAAAAVGCTAKDPGQSAGESAKPAEKTTYNMFMNRAIPDFPPDGGKGKQEMLKGLEKAGITGADWNLSLASGQEYYTKLNLLASSGELPDYFNIDIPTMAKFAEEGLIMPLDDFIKKMPNASKTFRQTDLDAVTYNGKIYAIPTGFRPEPFNGPADAGFNIRKDWLTKVGLQEPKTVPEFYEVLKAFTAKDPDGNGKNDTYGLGGTKTSNFEGIFAAYGVVPSFWQERDGKLKQGSVLPETKEALKVLNGWYKEGLIDPEFVLSEVKQKDEKFINSKVGIIEANAFNIQPSMPYTAGLKKSVPAAEVGFLMPPAGPEGKSGMPEPAPAAGVMFAVSAKAKNLDLLAKVLDWTASDQPNGGFMTVAYGVEGEHYTYDKEKNRVTLKVNSFNDLASSGFSNPVQFVKVVDKRWITDEALQAMELANKYLVKNDFWKTVPAMLDYPDLKKLWEEYFVKIVTGEYTADKWDDFVKAYYKQGGQQVEDQVNAEWKKVKK</sequence>
<gene>
    <name evidence="3" type="ORF">DQG23_38680</name>
</gene>
<proteinExistence type="predicted"/>
<protein>
    <recommendedName>
        <fullName evidence="5">ABC transporter substrate-binding protein</fullName>
    </recommendedName>
</protein>
<keyword evidence="1 2" id="KW-0732">Signal</keyword>
<evidence type="ECO:0000313" key="4">
    <source>
        <dbReference type="Proteomes" id="UP000250369"/>
    </source>
</evidence>
<dbReference type="AlphaFoldDB" id="A0A329LS02"/>
<evidence type="ECO:0000256" key="1">
    <source>
        <dbReference type="ARBA" id="ARBA00022729"/>
    </source>
</evidence>
<dbReference type="InterPro" id="IPR050490">
    <property type="entry name" value="Bact_solute-bd_prot1"/>
</dbReference>
<feature type="signal peptide" evidence="2">
    <location>
        <begin position="1"/>
        <end position="26"/>
    </location>
</feature>
<accession>A0A329LS02</accession>
<name>A0A329LS02_9BACL</name>
<dbReference type="OrthoDB" id="9787283at2"/>
<dbReference type="RefSeq" id="WP_113036394.1">
    <property type="nucleotide sequence ID" value="NZ_QMFB01000046.1"/>
</dbReference>
<comment type="caution">
    <text evidence="3">The sequence shown here is derived from an EMBL/GenBank/DDBJ whole genome shotgun (WGS) entry which is preliminary data.</text>
</comment>
<evidence type="ECO:0000256" key="2">
    <source>
        <dbReference type="SAM" id="SignalP"/>
    </source>
</evidence>
<evidence type="ECO:0000313" key="3">
    <source>
        <dbReference type="EMBL" id="RAV09912.1"/>
    </source>
</evidence>
<dbReference type="Gene3D" id="3.40.190.10">
    <property type="entry name" value="Periplasmic binding protein-like II"/>
    <property type="match status" value="2"/>
</dbReference>
<keyword evidence="4" id="KW-1185">Reference proteome</keyword>
<dbReference type="SUPFAM" id="SSF53850">
    <property type="entry name" value="Periplasmic binding protein-like II"/>
    <property type="match status" value="1"/>
</dbReference>
<dbReference type="Proteomes" id="UP000250369">
    <property type="component" value="Unassembled WGS sequence"/>
</dbReference>
<evidence type="ECO:0008006" key="5">
    <source>
        <dbReference type="Google" id="ProtNLM"/>
    </source>
</evidence>
<dbReference type="PROSITE" id="PS51257">
    <property type="entry name" value="PROKAR_LIPOPROTEIN"/>
    <property type="match status" value="1"/>
</dbReference>
<feature type="chain" id="PRO_5016465075" description="ABC transporter substrate-binding protein" evidence="2">
    <location>
        <begin position="27"/>
        <end position="510"/>
    </location>
</feature>
<reference evidence="3 4" key="1">
    <citation type="journal article" date="2009" name="Int. J. Syst. Evol. Microbiol.">
        <title>Paenibacillus contaminans sp. nov., isolated from a contaminated laboratory plate.</title>
        <authorList>
            <person name="Chou J.H."/>
            <person name="Lee J.H."/>
            <person name="Lin M.C."/>
            <person name="Chang P.S."/>
            <person name="Arun A.B."/>
            <person name="Young C.C."/>
            <person name="Chen W.M."/>
        </authorList>
    </citation>
    <scope>NUCLEOTIDE SEQUENCE [LARGE SCALE GENOMIC DNA]</scope>
    <source>
        <strain evidence="3 4">CKOBP-6</strain>
    </source>
</reference>
<organism evidence="3 4">
    <name type="scientific">Paenibacillus contaminans</name>
    <dbReference type="NCBI Taxonomy" id="450362"/>
    <lineage>
        <taxon>Bacteria</taxon>
        <taxon>Bacillati</taxon>
        <taxon>Bacillota</taxon>
        <taxon>Bacilli</taxon>
        <taxon>Bacillales</taxon>
        <taxon>Paenibacillaceae</taxon>
        <taxon>Paenibacillus</taxon>
    </lineage>
</organism>
<dbReference type="PANTHER" id="PTHR43649:SF33">
    <property type="entry name" value="POLYGALACTURONAN_RHAMNOGALACTURONAN-BINDING PROTEIN YTCQ"/>
    <property type="match status" value="1"/>
</dbReference>
<dbReference type="EMBL" id="QMFB01000046">
    <property type="protein sequence ID" value="RAV09912.1"/>
    <property type="molecule type" value="Genomic_DNA"/>
</dbReference>
<dbReference type="PANTHER" id="PTHR43649">
    <property type="entry name" value="ARABINOSE-BINDING PROTEIN-RELATED"/>
    <property type="match status" value="1"/>
</dbReference>